<dbReference type="GO" id="GO:0010960">
    <property type="term" value="P:magnesium ion homeostasis"/>
    <property type="evidence" value="ECO:0007669"/>
    <property type="project" value="InterPro"/>
</dbReference>
<comment type="caution">
    <text evidence="6">The sequence shown here is derived from an EMBL/GenBank/DDBJ whole genome shotgun (WGS) entry which is preliminary data.</text>
</comment>
<feature type="compositionally biased region" description="Basic and acidic residues" evidence="2">
    <location>
        <begin position="443"/>
        <end position="452"/>
    </location>
</feature>
<dbReference type="GO" id="GO:0016020">
    <property type="term" value="C:membrane"/>
    <property type="evidence" value="ECO:0007669"/>
    <property type="project" value="UniProtKB-UniRule"/>
</dbReference>
<dbReference type="STRING" id="2282107.A0A286U5X5"/>
<feature type="region of interest" description="Disordered" evidence="2">
    <location>
        <begin position="424"/>
        <end position="503"/>
    </location>
</feature>
<evidence type="ECO:0000259" key="5">
    <source>
        <dbReference type="PROSITE" id="PS51846"/>
    </source>
</evidence>
<name>A0A286U5X5_9AGAM</name>
<feature type="region of interest" description="Disordered" evidence="2">
    <location>
        <begin position="576"/>
        <end position="633"/>
    </location>
</feature>
<protein>
    <recommendedName>
        <fullName evidence="5">CNNM transmembrane domain-containing protein</fullName>
    </recommendedName>
</protein>
<feature type="signal peptide" evidence="4">
    <location>
        <begin position="1"/>
        <end position="16"/>
    </location>
</feature>
<evidence type="ECO:0000256" key="4">
    <source>
        <dbReference type="SAM" id="SignalP"/>
    </source>
</evidence>
<organism evidence="6 7">
    <name type="scientific">Pyrrhoderma noxium</name>
    <dbReference type="NCBI Taxonomy" id="2282107"/>
    <lineage>
        <taxon>Eukaryota</taxon>
        <taxon>Fungi</taxon>
        <taxon>Dikarya</taxon>
        <taxon>Basidiomycota</taxon>
        <taxon>Agaricomycotina</taxon>
        <taxon>Agaricomycetes</taxon>
        <taxon>Hymenochaetales</taxon>
        <taxon>Hymenochaetaceae</taxon>
        <taxon>Pyrrhoderma</taxon>
    </lineage>
</organism>
<dbReference type="Pfam" id="PF01595">
    <property type="entry name" value="CNNM"/>
    <property type="match status" value="1"/>
</dbReference>
<evidence type="ECO:0000313" key="6">
    <source>
        <dbReference type="EMBL" id="PAV14975.1"/>
    </source>
</evidence>
<evidence type="ECO:0000256" key="3">
    <source>
        <dbReference type="SAM" id="Phobius"/>
    </source>
</evidence>
<gene>
    <name evidence="6" type="ORF">PNOK_0952800</name>
</gene>
<feature type="compositionally biased region" description="Basic and acidic residues" evidence="2">
    <location>
        <begin position="489"/>
        <end position="503"/>
    </location>
</feature>
<feature type="transmembrane region" description="Helical" evidence="3">
    <location>
        <begin position="126"/>
        <end position="146"/>
    </location>
</feature>
<dbReference type="PANTHER" id="PTHR12064">
    <property type="entry name" value="METAL TRANSPORTER CNNM"/>
    <property type="match status" value="1"/>
</dbReference>
<feature type="domain" description="CNNM transmembrane" evidence="5">
    <location>
        <begin position="63"/>
        <end position="247"/>
    </location>
</feature>
<dbReference type="PROSITE" id="PS51846">
    <property type="entry name" value="CNNM"/>
    <property type="match status" value="1"/>
</dbReference>
<dbReference type="InParanoid" id="A0A286U5X5"/>
<accession>A0A286U5X5</accession>
<keyword evidence="1 3" id="KW-1133">Transmembrane helix</keyword>
<feature type="compositionally biased region" description="Basic and acidic residues" evidence="2">
    <location>
        <begin position="832"/>
        <end position="844"/>
    </location>
</feature>
<keyword evidence="7" id="KW-1185">Reference proteome</keyword>
<dbReference type="SUPFAM" id="SSF54631">
    <property type="entry name" value="CBS-domain pair"/>
    <property type="match status" value="1"/>
</dbReference>
<dbReference type="EMBL" id="NBII01000011">
    <property type="protein sequence ID" value="PAV14975.1"/>
    <property type="molecule type" value="Genomic_DNA"/>
</dbReference>
<feature type="region of interest" description="Disordered" evidence="2">
    <location>
        <begin position="650"/>
        <end position="867"/>
    </location>
</feature>
<dbReference type="InterPro" id="IPR045095">
    <property type="entry name" value="ACDP"/>
</dbReference>
<keyword evidence="4" id="KW-0732">Signal</keyword>
<feature type="transmembrane region" description="Helical" evidence="3">
    <location>
        <begin position="193"/>
        <end position="213"/>
    </location>
</feature>
<feature type="transmembrane region" description="Helical" evidence="3">
    <location>
        <begin position="67"/>
        <end position="89"/>
    </location>
</feature>
<dbReference type="GO" id="GO:0005737">
    <property type="term" value="C:cytoplasm"/>
    <property type="evidence" value="ECO:0007669"/>
    <property type="project" value="TreeGrafter"/>
</dbReference>
<dbReference type="InterPro" id="IPR046342">
    <property type="entry name" value="CBS_dom_sf"/>
</dbReference>
<evidence type="ECO:0000313" key="7">
    <source>
        <dbReference type="Proteomes" id="UP000217199"/>
    </source>
</evidence>
<sequence length="867" mass="93589">MVPARLLFSLASSVLSEHLPQAYHAFSRAADFLNVGSPDDAFSEQGASTHVFAKRSTSSRFREDPKLYAFAVLIPVLVILSGIFAGLTLGYMSLDETQLNVLSLSGTPKQREYANKIKPIRKNGHLLLVTLLLANMITNETLPVISDPVLGGGIPAVVVSTALIVIFAEIIPQSICTRHGLYIGAKMAGTVRFLIYLFGIVAWPVAKLLEFMLGPHHGIIYRRAELKELIAMHGSENPNGGDLRTDTVTIIGATLDLQDKTVRQAMTPMDRVFMLHIDAKLDYDTLRRICATGHSRIPVYEEVEITVPARVANMAHELGTGDGSQIPAPNKKSLDGDSLFKTKVKKIIGVLLVKQCVLLDPEDAVPVRKMRIIKVPFVPQNEPLLGILDRFQEGRSHMAIVSRLSAEKAQSVKKAVRKGLTQRLLGALQGDSSSSDDSEDEDEKKGNDKSSNDESSTVGKDEDSNAAKSQVKFSNDNEKRHSRKRGRKKERDQDLEKGDLDVETQRVKDKERVYKGALEQRMPADAVLSKENAEEYLASQGFDPSIMPLGIITLEDVLEELIGEEIYDEFDVEGTGAHSESFVPPGAHPQQTGKALKRKISAPELTVSGTNDGNGHLQDPVPPLPTNGGSRALFMPKPIALTSLKSLGFLRSRSAPPTPREAAKPLPGSSSGGTPTGTATPVAPTISGQKSGEDAQTSSLEIQHVSGPLLVQTNSEALEQIEERPSPEDEKAQSMEIAAAAQPGDAADKAPSPPTYPFPHVTPTGTPRSASPAPLEAILLDRKRRVVSSPRPIEGASSSAPTPEPRLKTKGGFKSSPLTPLKPDADAVVADQIKKEKREREARGNSKLAGTKAEANTEPGMNSNSNN</sequence>
<dbReference type="Gene3D" id="3.10.580.10">
    <property type="entry name" value="CBS-domain"/>
    <property type="match status" value="2"/>
</dbReference>
<dbReference type="AlphaFoldDB" id="A0A286U5X5"/>
<keyword evidence="1 3" id="KW-0812">Transmembrane</keyword>
<proteinExistence type="predicted"/>
<evidence type="ECO:0000256" key="2">
    <source>
        <dbReference type="SAM" id="MobiDB-lite"/>
    </source>
</evidence>
<feature type="compositionally biased region" description="Low complexity" evidence="2">
    <location>
        <begin position="676"/>
        <end position="685"/>
    </location>
</feature>
<feature type="compositionally biased region" description="Polar residues" evidence="2">
    <location>
        <begin position="686"/>
        <end position="701"/>
    </location>
</feature>
<feature type="transmembrane region" description="Helical" evidence="3">
    <location>
        <begin position="152"/>
        <end position="172"/>
    </location>
</feature>
<dbReference type="PANTHER" id="PTHR12064:SF90">
    <property type="entry name" value="CNNM TRANSMEMBRANE DOMAIN-CONTAINING PROTEIN"/>
    <property type="match status" value="1"/>
</dbReference>
<feature type="chain" id="PRO_5013648892" description="CNNM transmembrane domain-containing protein" evidence="4">
    <location>
        <begin position="17"/>
        <end position="867"/>
    </location>
</feature>
<evidence type="ECO:0000256" key="1">
    <source>
        <dbReference type="PROSITE-ProRule" id="PRU01193"/>
    </source>
</evidence>
<dbReference type="GO" id="GO:0030026">
    <property type="term" value="P:intracellular manganese ion homeostasis"/>
    <property type="evidence" value="ECO:0007669"/>
    <property type="project" value="TreeGrafter"/>
</dbReference>
<reference evidence="6 7" key="1">
    <citation type="journal article" date="2017" name="Mol. Ecol.">
        <title>Comparative and population genomic landscape of Phellinus noxius: A hypervariable fungus causing root rot in trees.</title>
        <authorList>
            <person name="Chung C.L."/>
            <person name="Lee T.J."/>
            <person name="Akiba M."/>
            <person name="Lee H.H."/>
            <person name="Kuo T.H."/>
            <person name="Liu D."/>
            <person name="Ke H.M."/>
            <person name="Yokoi T."/>
            <person name="Roa M.B."/>
            <person name="Lu M.J."/>
            <person name="Chang Y.Y."/>
            <person name="Ann P.J."/>
            <person name="Tsai J.N."/>
            <person name="Chen C.Y."/>
            <person name="Tzean S.S."/>
            <person name="Ota Y."/>
            <person name="Hattori T."/>
            <person name="Sahashi N."/>
            <person name="Liou R.F."/>
            <person name="Kikuchi T."/>
            <person name="Tsai I.J."/>
        </authorList>
    </citation>
    <scope>NUCLEOTIDE SEQUENCE [LARGE SCALE GENOMIC DNA]</scope>
    <source>
        <strain evidence="6 7">FFPRI411160</strain>
    </source>
</reference>
<feature type="compositionally biased region" description="Basic and acidic residues" evidence="2">
    <location>
        <begin position="721"/>
        <end position="733"/>
    </location>
</feature>
<keyword evidence="1 3" id="KW-0472">Membrane</keyword>
<dbReference type="InterPro" id="IPR002550">
    <property type="entry name" value="CNNM"/>
</dbReference>
<dbReference type="OrthoDB" id="5353557at2759"/>
<dbReference type="Proteomes" id="UP000217199">
    <property type="component" value="Unassembled WGS sequence"/>
</dbReference>